<proteinExistence type="predicted"/>
<dbReference type="GO" id="GO:0003700">
    <property type="term" value="F:DNA-binding transcription factor activity"/>
    <property type="evidence" value="ECO:0007669"/>
    <property type="project" value="TreeGrafter"/>
</dbReference>
<dbReference type="InterPro" id="IPR036271">
    <property type="entry name" value="Tet_transcr_reg_TetR-rel_C_sf"/>
</dbReference>
<dbReference type="PANTHER" id="PTHR30055:SF226">
    <property type="entry name" value="HTH-TYPE TRANSCRIPTIONAL REGULATOR PKSA"/>
    <property type="match status" value="1"/>
</dbReference>
<evidence type="ECO:0000313" key="8">
    <source>
        <dbReference type="Proteomes" id="UP000292408"/>
    </source>
</evidence>
<gene>
    <name evidence="7" type="ORF">EV140_0029</name>
</gene>
<keyword evidence="2" id="KW-0805">Transcription regulation</keyword>
<organism evidence="7 8">
    <name type="scientific">Microcella alkaliphila</name>
    <dbReference type="NCBI Taxonomy" id="279828"/>
    <lineage>
        <taxon>Bacteria</taxon>
        <taxon>Bacillati</taxon>
        <taxon>Actinomycetota</taxon>
        <taxon>Actinomycetes</taxon>
        <taxon>Micrococcales</taxon>
        <taxon>Microbacteriaceae</taxon>
        <taxon>Microcella</taxon>
    </lineage>
</organism>
<dbReference type="InterPro" id="IPR039538">
    <property type="entry name" value="BetI_C"/>
</dbReference>
<comment type="caution">
    <text evidence="7">The sequence shown here is derived from an EMBL/GenBank/DDBJ whole genome shotgun (WGS) entry which is preliminary data.</text>
</comment>
<dbReference type="Pfam" id="PF00440">
    <property type="entry name" value="TetR_N"/>
    <property type="match status" value="1"/>
</dbReference>
<feature type="domain" description="HTH tetR-type" evidence="6">
    <location>
        <begin position="17"/>
        <end position="77"/>
    </location>
</feature>
<protein>
    <submittedName>
        <fullName evidence="7">TetR family transcriptional regulator</fullName>
    </submittedName>
</protein>
<dbReference type="AlphaFoldDB" id="A0A4Q7TZ89"/>
<dbReference type="Pfam" id="PF13977">
    <property type="entry name" value="TetR_C_6"/>
    <property type="match status" value="1"/>
</dbReference>
<dbReference type="SUPFAM" id="SSF48498">
    <property type="entry name" value="Tetracyclin repressor-like, C-terminal domain"/>
    <property type="match status" value="1"/>
</dbReference>
<dbReference type="Proteomes" id="UP000292408">
    <property type="component" value="Unassembled WGS sequence"/>
</dbReference>
<dbReference type="GO" id="GO:0000976">
    <property type="term" value="F:transcription cis-regulatory region binding"/>
    <property type="evidence" value="ECO:0007669"/>
    <property type="project" value="TreeGrafter"/>
</dbReference>
<evidence type="ECO:0000256" key="1">
    <source>
        <dbReference type="ARBA" id="ARBA00022491"/>
    </source>
</evidence>
<name>A0A4Q7TZ89_9MICO</name>
<dbReference type="InterPro" id="IPR009057">
    <property type="entry name" value="Homeodomain-like_sf"/>
</dbReference>
<dbReference type="SUPFAM" id="SSF46689">
    <property type="entry name" value="Homeodomain-like"/>
    <property type="match status" value="1"/>
</dbReference>
<reference evidence="7 8" key="1">
    <citation type="journal article" date="2015" name="Stand. Genomic Sci.">
        <title>Genomic Encyclopedia of Bacterial and Archaeal Type Strains, Phase III: the genomes of soil and plant-associated and newly described type strains.</title>
        <authorList>
            <person name="Whitman W.B."/>
            <person name="Woyke T."/>
            <person name="Klenk H.P."/>
            <person name="Zhou Y."/>
            <person name="Lilburn T.G."/>
            <person name="Beck B.J."/>
            <person name="De Vos P."/>
            <person name="Vandamme P."/>
            <person name="Eisen J.A."/>
            <person name="Garrity G."/>
            <person name="Hugenholtz P."/>
            <person name="Kyrpides N.C."/>
        </authorList>
    </citation>
    <scope>NUCLEOTIDE SEQUENCE [LARGE SCALE GENOMIC DNA]</scope>
    <source>
        <strain evidence="7 8">AC4r</strain>
    </source>
</reference>
<keyword evidence="4" id="KW-0804">Transcription</keyword>
<accession>A0A4Q7TZ89</accession>
<evidence type="ECO:0000256" key="3">
    <source>
        <dbReference type="ARBA" id="ARBA00023125"/>
    </source>
</evidence>
<evidence type="ECO:0000259" key="6">
    <source>
        <dbReference type="PROSITE" id="PS50977"/>
    </source>
</evidence>
<feature type="DNA-binding region" description="H-T-H motif" evidence="5">
    <location>
        <begin position="40"/>
        <end position="59"/>
    </location>
</feature>
<evidence type="ECO:0000256" key="2">
    <source>
        <dbReference type="ARBA" id="ARBA00023015"/>
    </source>
</evidence>
<dbReference type="InterPro" id="IPR050109">
    <property type="entry name" value="HTH-type_TetR-like_transc_reg"/>
</dbReference>
<dbReference type="PANTHER" id="PTHR30055">
    <property type="entry name" value="HTH-TYPE TRANSCRIPTIONAL REGULATOR RUTR"/>
    <property type="match status" value="1"/>
</dbReference>
<evidence type="ECO:0000313" key="7">
    <source>
        <dbReference type="EMBL" id="RZT66491.1"/>
    </source>
</evidence>
<evidence type="ECO:0000256" key="4">
    <source>
        <dbReference type="ARBA" id="ARBA00023163"/>
    </source>
</evidence>
<evidence type="ECO:0000256" key="5">
    <source>
        <dbReference type="PROSITE-ProRule" id="PRU00335"/>
    </source>
</evidence>
<dbReference type="PRINTS" id="PR00455">
    <property type="entry name" value="HTHTETR"/>
</dbReference>
<dbReference type="EMBL" id="SGXT01000001">
    <property type="protein sequence ID" value="RZT66491.1"/>
    <property type="molecule type" value="Genomic_DNA"/>
</dbReference>
<keyword evidence="1" id="KW-0678">Repressor</keyword>
<keyword evidence="8" id="KW-1185">Reference proteome</keyword>
<dbReference type="Gene3D" id="1.10.357.10">
    <property type="entry name" value="Tetracycline Repressor, domain 2"/>
    <property type="match status" value="1"/>
</dbReference>
<dbReference type="PROSITE" id="PS50977">
    <property type="entry name" value="HTH_TETR_2"/>
    <property type="match status" value="1"/>
</dbReference>
<sequence length="214" mass="23524">MFMGAARGERGPYAKGIAKRAEILDAALEVIVREGYSGATVKRLADAVGLSQNGLLRYFGSKDALFAEILRRRDELANDEVDITDPDFAETLVDRLLQAVDEQVASPGMAQLSLRVTGEATEPDHLAHDFIRERYASIRKVVEDAILALQQTGRMDADIDPAAVAALVYASWDGLQIQWMYDDTIDVRARMTYLVRALGIEAMASRAAFDSKVS</sequence>
<dbReference type="InterPro" id="IPR001647">
    <property type="entry name" value="HTH_TetR"/>
</dbReference>
<keyword evidence="3 5" id="KW-0238">DNA-binding</keyword>